<feature type="transmembrane region" description="Helical" evidence="1">
    <location>
        <begin position="97"/>
        <end position="115"/>
    </location>
</feature>
<evidence type="ECO:0000313" key="2">
    <source>
        <dbReference type="EMBL" id="MFL9886822.1"/>
    </source>
</evidence>
<comment type="caution">
    <text evidence="2">The sequence shown here is derived from an EMBL/GenBank/DDBJ whole genome shotgun (WGS) entry which is preliminary data.</text>
</comment>
<evidence type="ECO:0000313" key="3">
    <source>
        <dbReference type="Proteomes" id="UP001629249"/>
    </source>
</evidence>
<dbReference type="Pfam" id="PF04956">
    <property type="entry name" value="TrbC"/>
    <property type="match status" value="1"/>
</dbReference>
<name>A0ABW8ZUB8_9BURK</name>
<keyword evidence="3" id="KW-1185">Reference proteome</keyword>
<keyword evidence="1" id="KW-0812">Transmembrane</keyword>
<reference evidence="2 3" key="1">
    <citation type="journal article" date="2024" name="Chem. Sci.">
        <title>Discovery of megapolipeptins by genome mining of a Burkholderiales bacteria collection.</title>
        <authorList>
            <person name="Paulo B.S."/>
            <person name="Recchia M.J.J."/>
            <person name="Lee S."/>
            <person name="Fergusson C.H."/>
            <person name="Romanowski S.B."/>
            <person name="Hernandez A."/>
            <person name="Krull N."/>
            <person name="Liu D.Y."/>
            <person name="Cavanagh H."/>
            <person name="Bos A."/>
            <person name="Gray C.A."/>
            <person name="Murphy B.T."/>
            <person name="Linington R.G."/>
            <person name="Eustaquio A.S."/>
        </authorList>
    </citation>
    <scope>NUCLEOTIDE SEQUENCE [LARGE SCALE GENOMIC DNA]</scope>
    <source>
        <strain evidence="2 3">RL16-012-BIC-B</strain>
    </source>
</reference>
<gene>
    <name evidence="2" type="ORF">PQR66_27535</name>
</gene>
<sequence length="126" mass="13355">MKKQLFTQLDQARVAIRKLGVRLFSRRELRSTIVAAALACFAPMASAVDMSDLGSATDVICLISSYVSGPWLYAIGIVLIIIGAVAIANSESSIGKFISLVLVGLGIASCAIPIVKNHLKINYTCA</sequence>
<dbReference type="EMBL" id="JAQQFN010000023">
    <property type="protein sequence ID" value="MFL9886822.1"/>
    <property type="molecule type" value="Genomic_DNA"/>
</dbReference>
<dbReference type="RefSeq" id="WP_408330586.1">
    <property type="nucleotide sequence ID" value="NZ_JAQQFH010000015.1"/>
</dbReference>
<keyword evidence="1" id="KW-0472">Membrane</keyword>
<protein>
    <submittedName>
        <fullName evidence="2">TrbC/VirB2 family protein</fullName>
    </submittedName>
</protein>
<dbReference type="InterPro" id="IPR007039">
    <property type="entry name" value="TrbC/VirB2"/>
</dbReference>
<organism evidence="2 3">
    <name type="scientific">Paraburkholderia agricolaris</name>
    <dbReference type="NCBI Taxonomy" id="2152888"/>
    <lineage>
        <taxon>Bacteria</taxon>
        <taxon>Pseudomonadati</taxon>
        <taxon>Pseudomonadota</taxon>
        <taxon>Betaproteobacteria</taxon>
        <taxon>Burkholderiales</taxon>
        <taxon>Burkholderiaceae</taxon>
        <taxon>Paraburkholderia</taxon>
    </lineage>
</organism>
<feature type="transmembrane region" description="Helical" evidence="1">
    <location>
        <begin position="71"/>
        <end position="90"/>
    </location>
</feature>
<evidence type="ECO:0000256" key="1">
    <source>
        <dbReference type="SAM" id="Phobius"/>
    </source>
</evidence>
<keyword evidence="1" id="KW-1133">Transmembrane helix</keyword>
<dbReference type="Proteomes" id="UP001629249">
    <property type="component" value="Unassembled WGS sequence"/>
</dbReference>
<accession>A0ABW8ZUB8</accession>
<proteinExistence type="predicted"/>